<evidence type="ECO:0000259" key="6">
    <source>
        <dbReference type="PROSITE" id="PS50102"/>
    </source>
</evidence>
<feature type="region of interest" description="Disordered" evidence="5">
    <location>
        <begin position="144"/>
        <end position="290"/>
    </location>
</feature>
<dbReference type="AlphaFoldDB" id="A0A8J2SQT1"/>
<dbReference type="Pfam" id="PF00076">
    <property type="entry name" value="RRM_1"/>
    <property type="match status" value="1"/>
</dbReference>
<comment type="caution">
    <text evidence="7">The sequence shown here is derived from an EMBL/GenBank/DDBJ whole genome shotgun (WGS) entry which is preliminary data.</text>
</comment>
<evidence type="ECO:0000256" key="1">
    <source>
        <dbReference type="ARBA" id="ARBA00004604"/>
    </source>
</evidence>
<dbReference type="SMART" id="SM00360">
    <property type="entry name" value="RRM"/>
    <property type="match status" value="1"/>
</dbReference>
<evidence type="ECO:0000256" key="3">
    <source>
        <dbReference type="ARBA" id="ARBA00023242"/>
    </source>
</evidence>
<feature type="compositionally biased region" description="Low complexity" evidence="5">
    <location>
        <begin position="36"/>
        <end position="46"/>
    </location>
</feature>
<dbReference type="CDD" id="cd12307">
    <property type="entry name" value="RRM_NIFK_like"/>
    <property type="match status" value="1"/>
</dbReference>
<reference evidence="7" key="1">
    <citation type="submission" date="2021-11" db="EMBL/GenBank/DDBJ databases">
        <authorList>
            <consortium name="Genoscope - CEA"/>
            <person name="William W."/>
        </authorList>
    </citation>
    <scope>NUCLEOTIDE SEQUENCE</scope>
</reference>
<dbReference type="GO" id="GO:0003723">
    <property type="term" value="F:RNA binding"/>
    <property type="evidence" value="ECO:0007669"/>
    <property type="project" value="UniProtKB-UniRule"/>
</dbReference>
<dbReference type="EMBL" id="CAKKNE010000005">
    <property type="protein sequence ID" value="CAH0377972.1"/>
    <property type="molecule type" value="Genomic_DNA"/>
</dbReference>
<dbReference type="InterPro" id="IPR000504">
    <property type="entry name" value="RRM_dom"/>
</dbReference>
<feature type="region of interest" description="Disordered" evidence="5">
    <location>
        <begin position="20"/>
        <end position="63"/>
    </location>
</feature>
<proteinExistence type="predicted"/>
<protein>
    <recommendedName>
        <fullName evidence="6">RRM domain-containing protein</fullName>
    </recommendedName>
</protein>
<accession>A0A8J2SQT1</accession>
<feature type="domain" description="RRM" evidence="6">
    <location>
        <begin position="63"/>
        <end position="141"/>
    </location>
</feature>
<dbReference type="InterPro" id="IPR012677">
    <property type="entry name" value="Nucleotide-bd_a/b_plait_sf"/>
</dbReference>
<keyword evidence="2 4" id="KW-0694">RNA-binding</keyword>
<comment type="subcellular location">
    <subcellularLocation>
        <location evidence="1">Nucleus</location>
        <location evidence="1">Nucleolus</location>
    </subcellularLocation>
</comment>
<dbReference type="GO" id="GO:0005730">
    <property type="term" value="C:nucleolus"/>
    <property type="evidence" value="ECO:0007669"/>
    <property type="project" value="UniProtKB-SubCell"/>
</dbReference>
<evidence type="ECO:0000313" key="7">
    <source>
        <dbReference type="EMBL" id="CAH0377972.1"/>
    </source>
</evidence>
<evidence type="ECO:0000256" key="2">
    <source>
        <dbReference type="ARBA" id="ARBA00022884"/>
    </source>
</evidence>
<dbReference type="InterPro" id="IPR035979">
    <property type="entry name" value="RBD_domain_sf"/>
</dbReference>
<evidence type="ECO:0000313" key="8">
    <source>
        <dbReference type="Proteomes" id="UP000789595"/>
    </source>
</evidence>
<name>A0A8J2SQT1_9STRA</name>
<keyword evidence="8" id="KW-1185">Reference proteome</keyword>
<evidence type="ECO:0000256" key="4">
    <source>
        <dbReference type="PROSITE-ProRule" id="PRU00176"/>
    </source>
</evidence>
<dbReference type="PANTHER" id="PTHR46754">
    <property type="entry name" value="MKI67 FHA DOMAIN-INTERACTING NUCLEOLAR PHOSPHOPROTEIN"/>
    <property type="match status" value="1"/>
</dbReference>
<dbReference type="Gene3D" id="3.30.70.330">
    <property type="match status" value="1"/>
</dbReference>
<organism evidence="7 8">
    <name type="scientific">Pelagomonas calceolata</name>
    <dbReference type="NCBI Taxonomy" id="35677"/>
    <lineage>
        <taxon>Eukaryota</taxon>
        <taxon>Sar</taxon>
        <taxon>Stramenopiles</taxon>
        <taxon>Ochrophyta</taxon>
        <taxon>Pelagophyceae</taxon>
        <taxon>Pelagomonadales</taxon>
        <taxon>Pelagomonadaceae</taxon>
        <taxon>Pelagomonas</taxon>
    </lineage>
</organism>
<dbReference type="PROSITE" id="PS50102">
    <property type="entry name" value="RRM"/>
    <property type="match status" value="1"/>
</dbReference>
<dbReference type="Proteomes" id="UP000789595">
    <property type="component" value="Unassembled WGS sequence"/>
</dbReference>
<evidence type="ECO:0000256" key="5">
    <source>
        <dbReference type="SAM" id="MobiDB-lite"/>
    </source>
</evidence>
<dbReference type="OrthoDB" id="21467at2759"/>
<feature type="compositionally biased region" description="Basic and acidic residues" evidence="5">
    <location>
        <begin position="162"/>
        <end position="171"/>
    </location>
</feature>
<keyword evidence="3" id="KW-0539">Nucleus</keyword>
<sequence>MPTSKKMLAKARDIEKKLAALDGPEWASDSSDDEAAAPAKPQAAAPPQKPGRKQQKPKSEESRTIYIGHVPHGFYEKEMEGFFSQFGVVTNLRLSRSKRTGASKGYAFIEFGDAETASIAAKTMDKYLMHGKQLVAHVVPPETANRPKLFKGSDKPFLPRKGGKEQRERSEGPNPASLKKREQKKRQRLAEQFPGYDYPGYTNGEAPPAKRGAFQSPPAPASRKAAPSKKADAAPPKQAKPKDRGLFQSPPAPKARKKAAKTPPVASPKTTPRSSLKEKLLAKRRRNSGK</sequence>
<dbReference type="SUPFAM" id="SSF54928">
    <property type="entry name" value="RNA-binding domain, RBD"/>
    <property type="match status" value="1"/>
</dbReference>
<gene>
    <name evidence="7" type="ORF">PECAL_5P24900</name>
</gene>